<name>A0A8W7PNU3_ANOCL</name>
<sequence length="191" mass="21379">MDKEDIADIVSDVASSTLSKLSSSEMSELHRLASELSGKSVMWLWSLLGDSSLIDLSSLSEWFFSPSVAPLAFALDLREIFFILARWFWNHTCTTRTDRPVSFASASLTLRHGLGDTSNDALNWRRWAESVVEQVVIAVPVEVGGRWQMWPQSRSSTTVVVMHGGRCRCSRSCRCCGRGTVEIFLQIMLTD</sequence>
<dbReference type="Proteomes" id="UP000075882">
    <property type="component" value="Unassembled WGS sequence"/>
</dbReference>
<organism evidence="1">
    <name type="scientific">Anopheles coluzzii</name>
    <name type="common">African malaria mosquito</name>
    <dbReference type="NCBI Taxonomy" id="1518534"/>
    <lineage>
        <taxon>Eukaryota</taxon>
        <taxon>Metazoa</taxon>
        <taxon>Ecdysozoa</taxon>
        <taxon>Arthropoda</taxon>
        <taxon>Hexapoda</taxon>
        <taxon>Insecta</taxon>
        <taxon>Pterygota</taxon>
        <taxon>Neoptera</taxon>
        <taxon>Endopterygota</taxon>
        <taxon>Diptera</taxon>
        <taxon>Nematocera</taxon>
        <taxon>Culicoidea</taxon>
        <taxon>Culicidae</taxon>
        <taxon>Anophelinae</taxon>
        <taxon>Anopheles</taxon>
    </lineage>
</organism>
<protein>
    <submittedName>
        <fullName evidence="1">Uncharacterized protein</fullName>
    </submittedName>
</protein>
<accession>A0A8W7PNU3</accession>
<reference evidence="1" key="1">
    <citation type="submission" date="2022-08" db="UniProtKB">
        <authorList>
            <consortium name="EnsemblMetazoa"/>
        </authorList>
    </citation>
    <scope>IDENTIFICATION</scope>
</reference>
<dbReference type="EnsemblMetazoa" id="ACOM035164-RA">
    <property type="protein sequence ID" value="ACOM035164-PA.1"/>
    <property type="gene ID" value="ACOM035164"/>
</dbReference>
<proteinExistence type="predicted"/>
<dbReference type="AlphaFoldDB" id="A0A8W7PNU3"/>
<evidence type="ECO:0000313" key="1">
    <source>
        <dbReference type="EnsemblMetazoa" id="ACOM035164-PA.1"/>
    </source>
</evidence>